<dbReference type="PANTHER" id="PTHR12386">
    <property type="entry name" value="ATP SYNTHASE SUBUNIT"/>
    <property type="match status" value="1"/>
</dbReference>
<dbReference type="PIRSF" id="PIRSF017835">
    <property type="entry name" value="ATP-synth_g_mitoch_animal"/>
    <property type="match status" value="1"/>
</dbReference>
<dbReference type="GO" id="GO:0015078">
    <property type="term" value="F:proton transmembrane transporter activity"/>
    <property type="evidence" value="ECO:0007669"/>
    <property type="project" value="UniProtKB-UniRule"/>
</dbReference>
<keyword evidence="6 10" id="KW-0406">Ion transport</keyword>
<evidence type="ECO:0000256" key="9">
    <source>
        <dbReference type="ARBA" id="ARBA00023310"/>
    </source>
</evidence>
<comment type="similarity">
    <text evidence="2 10">Belongs to the ATPase g subunit family.</text>
</comment>
<evidence type="ECO:0000256" key="8">
    <source>
        <dbReference type="ARBA" id="ARBA00023136"/>
    </source>
</evidence>
<dbReference type="AlphaFoldDB" id="A0A2I9LNT0"/>
<proteinExistence type="inferred from homology"/>
<evidence type="ECO:0000256" key="1">
    <source>
        <dbReference type="ARBA" id="ARBA00004325"/>
    </source>
</evidence>
<organism evidence="11">
    <name type="scientific">Centruroides hentzi</name>
    <dbReference type="NCBI Taxonomy" id="88313"/>
    <lineage>
        <taxon>Eukaryota</taxon>
        <taxon>Metazoa</taxon>
        <taxon>Ecdysozoa</taxon>
        <taxon>Arthropoda</taxon>
        <taxon>Chelicerata</taxon>
        <taxon>Arachnida</taxon>
        <taxon>Scorpiones</taxon>
        <taxon>Buthida</taxon>
        <taxon>Buthoidea</taxon>
        <taxon>Buthidae</taxon>
        <taxon>Centruroides</taxon>
    </lineage>
</organism>
<keyword evidence="5 10" id="KW-0375">Hydrogen ion transport</keyword>
<dbReference type="InterPro" id="IPR016702">
    <property type="entry name" value="ATP5MG_metazoa"/>
</dbReference>
<comment type="subcellular location">
    <subcellularLocation>
        <location evidence="1">Mitochondrion membrane</location>
    </subcellularLocation>
</comment>
<dbReference type="GO" id="GO:0015986">
    <property type="term" value="P:proton motive force-driven ATP synthesis"/>
    <property type="evidence" value="ECO:0007669"/>
    <property type="project" value="UniProtKB-UniRule"/>
</dbReference>
<evidence type="ECO:0000256" key="4">
    <source>
        <dbReference type="ARBA" id="ARBA00022547"/>
    </source>
</evidence>
<dbReference type="Pfam" id="PF04718">
    <property type="entry name" value="ATP-synt_G"/>
    <property type="match status" value="1"/>
</dbReference>
<evidence type="ECO:0000313" key="11">
    <source>
        <dbReference type="EMBL" id="MBW20042.1"/>
    </source>
</evidence>
<evidence type="ECO:0000256" key="6">
    <source>
        <dbReference type="ARBA" id="ARBA00023065"/>
    </source>
</evidence>
<reference evidence="11" key="1">
    <citation type="journal article" date="2017" name="Toxicon">
        <title>Venom-gland transcriptomics and venom proteomics of the Hentz striped scorpion (Centruroides hentzi; Buthidae) reveal high toxin diversity in a harmless member of a lethal family.</title>
        <authorList>
            <person name="Ward M.J."/>
            <person name="Ellsworth S.A."/>
            <person name="Rokyta D.R."/>
        </authorList>
    </citation>
    <scope>NUCLEOTIDE SEQUENCE</scope>
    <source>
        <tissue evidence="11">Venom gland</tissue>
    </source>
</reference>
<keyword evidence="9 10" id="KW-0066">ATP synthesis</keyword>
<dbReference type="GO" id="GO:0031966">
    <property type="term" value="C:mitochondrial membrane"/>
    <property type="evidence" value="ECO:0007669"/>
    <property type="project" value="UniProtKB-SubCell"/>
</dbReference>
<evidence type="ECO:0000256" key="7">
    <source>
        <dbReference type="ARBA" id="ARBA00023128"/>
    </source>
</evidence>
<name>A0A2I9LNT0_9SCOR</name>
<dbReference type="InterPro" id="IPR006808">
    <property type="entry name" value="ATP_synth_F0_gsu_mt"/>
</dbReference>
<evidence type="ECO:0000256" key="3">
    <source>
        <dbReference type="ARBA" id="ARBA00022448"/>
    </source>
</evidence>
<evidence type="ECO:0000256" key="5">
    <source>
        <dbReference type="ARBA" id="ARBA00022781"/>
    </source>
</evidence>
<evidence type="ECO:0000256" key="10">
    <source>
        <dbReference type="PIRNR" id="PIRNR017835"/>
    </source>
</evidence>
<dbReference type="GO" id="GO:0045259">
    <property type="term" value="C:proton-transporting ATP synthase complex"/>
    <property type="evidence" value="ECO:0007669"/>
    <property type="project" value="UniProtKB-UniRule"/>
</dbReference>
<sequence length="103" mass="11454">MAKAVSNLMAKAPVMMKGMIESSKPRFAVFMKYARVELAPPSPAEIPQVIQGFNKLIGNVKSGVWKTATVRTAWLNTLVGMEITFWFFLGECIGKRKLIGYDV</sequence>
<keyword evidence="7 10" id="KW-0496">Mitochondrion</keyword>
<keyword evidence="8 10" id="KW-0472">Membrane</keyword>
<keyword evidence="4 10" id="KW-0138">CF(0)</keyword>
<keyword evidence="3 10" id="KW-0813">Transport</keyword>
<dbReference type="EMBL" id="GFWZ01000052">
    <property type="protein sequence ID" value="MBW20042.1"/>
    <property type="molecule type" value="Transcribed_RNA"/>
</dbReference>
<accession>A0A2I9LNT0</accession>
<evidence type="ECO:0000256" key="2">
    <source>
        <dbReference type="ARBA" id="ARBA00005699"/>
    </source>
</evidence>
<protein>
    <recommendedName>
        <fullName evidence="10">ATP synthase subunit g</fullName>
        <shortName evidence="10">ATPase subunit g</shortName>
    </recommendedName>
</protein>